<feature type="region of interest" description="Disordered" evidence="1">
    <location>
        <begin position="21"/>
        <end position="55"/>
    </location>
</feature>
<dbReference type="EMBL" id="JALKCG010000008">
    <property type="protein sequence ID" value="MCK0209771.1"/>
    <property type="molecule type" value="Genomic_DNA"/>
</dbReference>
<gene>
    <name evidence="2" type="ORF">MWN33_17185</name>
</gene>
<comment type="caution">
    <text evidence="2">The sequence shown here is derived from an EMBL/GenBank/DDBJ whole genome shotgun (WGS) entry which is preliminary data.</text>
</comment>
<proteinExistence type="predicted"/>
<protein>
    <submittedName>
        <fullName evidence="2">Uncharacterized protein</fullName>
    </submittedName>
</protein>
<sequence length="124" mass="13355">MDFVAPHQLRQANRVGFTVGALVPKPSENNRSVRCTSSGDDPPPGRQEFKSGRQVPLRCDQSRAINDQAVGLHLPGKPFEAVRLGLDLHAPNVAVDDGNIDTGCPMGQTKLFEHQRFGALLGTG</sequence>
<keyword evidence="3" id="KW-1185">Reference proteome</keyword>
<accession>A0ABT0DR59</accession>
<reference evidence="3" key="1">
    <citation type="submission" date="2023-07" db="EMBL/GenBank/DDBJ databases">
        <title>Ancylobacter moscoviensis sp. nov., facultatively methylotrophic bacteria from activated sludge and the reclassification of Starkeya novella (Starkey 1934) Kelly et al. 2000 as Ancylobacter novellus comb. nov., Starkeya koreensis Im et al. 2006 as Ancylobacter koreensis comb.nov., Angulomicrobium tetraedrale Vasil'eva et al. 1986 as Ancylobacter tetraedralis comb. nov., Angulomicrobium amanitiforme Fritz et al. 2004 as Ancylobacter amanitiformis comb. nov. and Methylorhabdus multivorans Doronina et al. 1996 as Ancylobacter multivorans comb. nov. and emended description of the genus Ancylobacter.</title>
        <authorList>
            <person name="Doronina N."/>
            <person name="Chemodurova A."/>
            <person name="Grouzdev D."/>
            <person name="Koziaeva V."/>
            <person name="Shi W."/>
            <person name="Wu L."/>
            <person name="Kaparullina E."/>
        </authorList>
    </citation>
    <scope>NUCLEOTIDE SEQUENCE [LARGE SCALE GENOMIC DNA]</scope>
    <source>
        <strain evidence="3">Jip08</strain>
    </source>
</reference>
<evidence type="ECO:0000256" key="1">
    <source>
        <dbReference type="SAM" id="MobiDB-lite"/>
    </source>
</evidence>
<organism evidence="2 3">
    <name type="scientific">Ancylobacter koreensis</name>
    <dbReference type="NCBI Taxonomy" id="266121"/>
    <lineage>
        <taxon>Bacteria</taxon>
        <taxon>Pseudomonadati</taxon>
        <taxon>Pseudomonadota</taxon>
        <taxon>Alphaproteobacteria</taxon>
        <taxon>Hyphomicrobiales</taxon>
        <taxon>Xanthobacteraceae</taxon>
        <taxon>Ancylobacter</taxon>
    </lineage>
</organism>
<feature type="compositionally biased region" description="Polar residues" evidence="1">
    <location>
        <begin position="27"/>
        <end position="39"/>
    </location>
</feature>
<evidence type="ECO:0000313" key="3">
    <source>
        <dbReference type="Proteomes" id="UP001202867"/>
    </source>
</evidence>
<name>A0ABT0DR59_9HYPH</name>
<dbReference type="Proteomes" id="UP001202867">
    <property type="component" value="Unassembled WGS sequence"/>
</dbReference>
<evidence type="ECO:0000313" key="2">
    <source>
        <dbReference type="EMBL" id="MCK0209771.1"/>
    </source>
</evidence>